<dbReference type="AlphaFoldDB" id="A0A1K1MDK1"/>
<protein>
    <submittedName>
        <fullName evidence="2">Uncharacterized protein</fullName>
    </submittedName>
</protein>
<dbReference type="RefSeq" id="WP_072299457.1">
    <property type="nucleotide sequence ID" value="NZ_FPIP01000002.1"/>
</dbReference>
<dbReference type="Proteomes" id="UP000183461">
    <property type="component" value="Unassembled WGS sequence"/>
</dbReference>
<feature type="transmembrane region" description="Helical" evidence="1">
    <location>
        <begin position="35"/>
        <end position="59"/>
    </location>
</feature>
<evidence type="ECO:0000256" key="1">
    <source>
        <dbReference type="SAM" id="Phobius"/>
    </source>
</evidence>
<dbReference type="EMBL" id="FPIP01000002">
    <property type="protein sequence ID" value="SFW21129.1"/>
    <property type="molecule type" value="Genomic_DNA"/>
</dbReference>
<accession>A0A1K1MDK1</accession>
<organism evidence="2 3">
    <name type="scientific">Ruminococcus flavefaciens</name>
    <dbReference type="NCBI Taxonomy" id="1265"/>
    <lineage>
        <taxon>Bacteria</taxon>
        <taxon>Bacillati</taxon>
        <taxon>Bacillota</taxon>
        <taxon>Clostridia</taxon>
        <taxon>Eubacteriales</taxon>
        <taxon>Oscillospiraceae</taxon>
        <taxon>Ruminococcus</taxon>
    </lineage>
</organism>
<evidence type="ECO:0000313" key="3">
    <source>
        <dbReference type="Proteomes" id="UP000183461"/>
    </source>
</evidence>
<gene>
    <name evidence="2" type="ORF">SAMN02910280_1087</name>
</gene>
<reference evidence="2 3" key="1">
    <citation type="submission" date="2016-11" db="EMBL/GenBank/DDBJ databases">
        <authorList>
            <person name="Jaros S."/>
            <person name="Januszkiewicz K."/>
            <person name="Wedrychowicz H."/>
        </authorList>
    </citation>
    <scope>NUCLEOTIDE SEQUENCE [LARGE SCALE GENOMIC DNA]</scope>
    <source>
        <strain evidence="2 3">YL228</strain>
    </source>
</reference>
<keyword evidence="1" id="KW-0472">Membrane</keyword>
<keyword evidence="1" id="KW-0812">Transmembrane</keyword>
<keyword evidence="1" id="KW-1133">Transmembrane helix</keyword>
<evidence type="ECO:0000313" key="2">
    <source>
        <dbReference type="EMBL" id="SFW21129.1"/>
    </source>
</evidence>
<sequence length="72" mass="8146">MKKSEKIVFTIFKTVYFMCLIAFVIAYITELVSPTAAYCSITSSDWFTLGLMSCVYVLIADKQKKDKASDNN</sequence>
<name>A0A1K1MDK1_RUMFL</name>
<feature type="transmembrane region" description="Helical" evidence="1">
    <location>
        <begin position="7"/>
        <end position="29"/>
    </location>
</feature>
<proteinExistence type="predicted"/>